<name>B7KBH4_GLOC7</name>
<feature type="transmembrane region" description="Helical" evidence="1">
    <location>
        <begin position="12"/>
        <end position="34"/>
    </location>
</feature>
<evidence type="ECO:0000256" key="1">
    <source>
        <dbReference type="SAM" id="Phobius"/>
    </source>
</evidence>
<dbReference type="EMBL" id="CP001291">
    <property type="protein sequence ID" value="ACK71530.1"/>
    <property type="molecule type" value="Genomic_DNA"/>
</dbReference>
<keyword evidence="1" id="KW-0472">Membrane</keyword>
<keyword evidence="3" id="KW-1185">Reference proteome</keyword>
<reference evidence="3" key="1">
    <citation type="journal article" date="2011" name="MBio">
        <title>Novel metabolic attributes of the genus Cyanothece, comprising a group of unicellular nitrogen-fixing Cyanobacteria.</title>
        <authorList>
            <person name="Bandyopadhyay A."/>
            <person name="Elvitigala T."/>
            <person name="Welsh E."/>
            <person name="Stockel J."/>
            <person name="Liberton M."/>
            <person name="Min H."/>
            <person name="Sherman L.A."/>
            <person name="Pakrasi H.B."/>
        </authorList>
    </citation>
    <scope>NUCLEOTIDE SEQUENCE [LARGE SCALE GENOMIC DNA]</scope>
    <source>
        <strain evidence="3">PCC 7424</strain>
    </source>
</reference>
<dbReference type="Proteomes" id="UP000002384">
    <property type="component" value="Chromosome"/>
</dbReference>
<keyword evidence="1" id="KW-0812">Transmembrane</keyword>
<accession>B7KBH4</accession>
<dbReference type="eggNOG" id="ENOG50320V6">
    <property type="taxonomic scope" value="Bacteria"/>
</dbReference>
<protein>
    <submittedName>
        <fullName evidence="2">Uncharacterized protein</fullName>
    </submittedName>
</protein>
<sequence>MSKPEKNIIPISPVTAIVIIGALLLIPLLLSGFLSH</sequence>
<organism evidence="2 3">
    <name type="scientific">Gloeothece citriformis (strain PCC 7424)</name>
    <name type="common">Cyanothece sp. (strain PCC 7424)</name>
    <dbReference type="NCBI Taxonomy" id="65393"/>
    <lineage>
        <taxon>Bacteria</taxon>
        <taxon>Bacillati</taxon>
        <taxon>Cyanobacteriota</taxon>
        <taxon>Cyanophyceae</taxon>
        <taxon>Oscillatoriophycideae</taxon>
        <taxon>Chroococcales</taxon>
        <taxon>Aphanothecaceae</taxon>
        <taxon>Gloeothece</taxon>
        <taxon>Gloeothece citriformis</taxon>
    </lineage>
</organism>
<evidence type="ECO:0000313" key="3">
    <source>
        <dbReference type="Proteomes" id="UP000002384"/>
    </source>
</evidence>
<evidence type="ECO:0000313" key="2">
    <source>
        <dbReference type="EMBL" id="ACK71530.1"/>
    </source>
</evidence>
<gene>
    <name evidence="2" type="ordered locus">PCC7424_3128</name>
</gene>
<dbReference type="HOGENOM" id="CLU_216179_1_0_3"/>
<dbReference type="AlphaFoldDB" id="B7KBH4"/>
<dbReference type="KEGG" id="cyc:PCC7424_3128"/>
<keyword evidence="1" id="KW-1133">Transmembrane helix</keyword>
<proteinExistence type="predicted"/>